<comment type="subcellular location">
    <subcellularLocation>
        <location evidence="1">Nucleus</location>
    </subcellularLocation>
</comment>
<dbReference type="GO" id="GO:0016787">
    <property type="term" value="F:hydrolase activity"/>
    <property type="evidence" value="ECO:0007669"/>
    <property type="project" value="UniProtKB-KW"/>
</dbReference>
<evidence type="ECO:0000256" key="7">
    <source>
        <dbReference type="ARBA" id="ARBA00023242"/>
    </source>
</evidence>
<dbReference type="InterPro" id="IPR001374">
    <property type="entry name" value="R3H_dom"/>
</dbReference>
<evidence type="ECO:0000313" key="11">
    <source>
        <dbReference type="RefSeq" id="XP_013405922.1"/>
    </source>
</evidence>
<name>A0A1S3J679_LINAN</name>
<organism evidence="10 11">
    <name type="scientific">Lingula anatina</name>
    <name type="common">Brachiopod</name>
    <name type="synonym">Lingula unguis</name>
    <dbReference type="NCBI Taxonomy" id="7574"/>
    <lineage>
        <taxon>Eukaryota</taxon>
        <taxon>Metazoa</taxon>
        <taxon>Spiralia</taxon>
        <taxon>Lophotrochozoa</taxon>
        <taxon>Brachiopoda</taxon>
        <taxon>Linguliformea</taxon>
        <taxon>Lingulata</taxon>
        <taxon>Lingulida</taxon>
        <taxon>Linguloidea</taxon>
        <taxon>Lingulidae</taxon>
        <taxon>Lingula</taxon>
    </lineage>
</organism>
<keyword evidence="10" id="KW-1185">Reference proteome</keyword>
<protein>
    <submittedName>
        <fullName evidence="11">Probable ATP-dependent RNA helicase YTHDC2</fullName>
    </submittedName>
</protein>
<evidence type="ECO:0000313" key="10">
    <source>
        <dbReference type="Proteomes" id="UP000085678"/>
    </source>
</evidence>
<evidence type="ECO:0000256" key="1">
    <source>
        <dbReference type="ARBA" id="ARBA00004123"/>
    </source>
</evidence>
<evidence type="ECO:0000256" key="4">
    <source>
        <dbReference type="ARBA" id="ARBA00022806"/>
    </source>
</evidence>
<reference evidence="11" key="1">
    <citation type="submission" date="2025-08" db="UniProtKB">
        <authorList>
            <consortium name="RefSeq"/>
        </authorList>
    </citation>
    <scope>IDENTIFICATION</scope>
    <source>
        <tissue evidence="11">Gonads</tissue>
    </source>
</reference>
<evidence type="ECO:0000256" key="5">
    <source>
        <dbReference type="ARBA" id="ARBA00022840"/>
    </source>
</evidence>
<evidence type="ECO:0000256" key="3">
    <source>
        <dbReference type="ARBA" id="ARBA00022801"/>
    </source>
</evidence>
<feature type="compositionally biased region" description="Polar residues" evidence="8">
    <location>
        <begin position="10"/>
        <end position="28"/>
    </location>
</feature>
<dbReference type="GO" id="GO:0003723">
    <property type="term" value="F:RNA binding"/>
    <property type="evidence" value="ECO:0007669"/>
    <property type="project" value="UniProtKB-KW"/>
</dbReference>
<dbReference type="RefSeq" id="XP_013405922.1">
    <property type="nucleotide sequence ID" value="XM_013550468.1"/>
</dbReference>
<dbReference type="KEGG" id="lak:106170574"/>
<dbReference type="InParanoid" id="A0A1S3J679"/>
<keyword evidence="7" id="KW-0539">Nucleus</keyword>
<dbReference type="Pfam" id="PF01424">
    <property type="entry name" value="R3H"/>
    <property type="match status" value="1"/>
</dbReference>
<dbReference type="SUPFAM" id="SSF82708">
    <property type="entry name" value="R3H domain"/>
    <property type="match status" value="1"/>
</dbReference>
<dbReference type="Proteomes" id="UP000085678">
    <property type="component" value="Unplaced"/>
</dbReference>
<evidence type="ECO:0000256" key="8">
    <source>
        <dbReference type="SAM" id="MobiDB-lite"/>
    </source>
</evidence>
<dbReference type="PROSITE" id="PS51061">
    <property type="entry name" value="R3H"/>
    <property type="match status" value="1"/>
</dbReference>
<gene>
    <name evidence="11" type="primary">LOC106170574</name>
</gene>
<sequence>MAARDDNMAHASSPSVPICTEQSSNSTAPHRVILQRPSSAGSRPASVSSSLSSSSTRGPRPNQEICVGEELRIAVDIALEKFRLNPEQKELEFPSSFTATERAYVHRLTDDMGLKSKSRGKGSNRFLTVFKKEDKKAANSSARFQLTHNSRQQIHNLIQRFPLTSKERHELLPRTERITSTEGDLDFVLPHISLN</sequence>
<feature type="domain" description="R3H" evidence="9">
    <location>
        <begin position="69"/>
        <end position="133"/>
    </location>
</feature>
<dbReference type="InterPro" id="IPR036867">
    <property type="entry name" value="R3H_dom_sf"/>
</dbReference>
<dbReference type="FunFam" id="3.30.1370.50:FF:000002">
    <property type="entry name" value="Immunoglobulin mu DNA-binding protein 2"/>
    <property type="match status" value="1"/>
</dbReference>
<dbReference type="GO" id="GO:0003677">
    <property type="term" value="F:DNA binding"/>
    <property type="evidence" value="ECO:0007669"/>
    <property type="project" value="UniProtKB-ARBA"/>
</dbReference>
<dbReference type="GO" id="GO:0005524">
    <property type="term" value="F:ATP binding"/>
    <property type="evidence" value="ECO:0007669"/>
    <property type="project" value="UniProtKB-KW"/>
</dbReference>
<dbReference type="AlphaFoldDB" id="A0A1S3J679"/>
<keyword evidence="5" id="KW-0067">ATP-binding</keyword>
<evidence type="ECO:0000259" key="9">
    <source>
        <dbReference type="PROSITE" id="PS51061"/>
    </source>
</evidence>
<keyword evidence="2" id="KW-0547">Nucleotide-binding</keyword>
<feature type="compositionally biased region" description="Low complexity" evidence="8">
    <location>
        <begin position="36"/>
        <end position="61"/>
    </location>
</feature>
<dbReference type="Gene3D" id="3.30.1370.50">
    <property type="entry name" value="R3H-like domain"/>
    <property type="match status" value="1"/>
</dbReference>
<dbReference type="GO" id="GO:0004386">
    <property type="term" value="F:helicase activity"/>
    <property type="evidence" value="ECO:0007669"/>
    <property type="project" value="UniProtKB-KW"/>
</dbReference>
<dbReference type="OMA" id="NMRCSIT"/>
<dbReference type="GO" id="GO:0005634">
    <property type="term" value="C:nucleus"/>
    <property type="evidence" value="ECO:0007669"/>
    <property type="project" value="UniProtKB-SubCell"/>
</dbReference>
<dbReference type="GeneID" id="106170574"/>
<dbReference type="OrthoDB" id="9427905at2759"/>
<evidence type="ECO:0000256" key="2">
    <source>
        <dbReference type="ARBA" id="ARBA00022741"/>
    </source>
</evidence>
<dbReference type="SMART" id="SM00393">
    <property type="entry name" value="R3H"/>
    <property type="match status" value="1"/>
</dbReference>
<accession>A0A1S3J679</accession>
<keyword evidence="4 11" id="KW-0347">Helicase</keyword>
<feature type="region of interest" description="Disordered" evidence="8">
    <location>
        <begin position="1"/>
        <end position="64"/>
    </location>
</feature>
<keyword evidence="3" id="KW-0378">Hydrolase</keyword>
<dbReference type="STRING" id="7574.A0A1S3J679"/>
<evidence type="ECO:0000256" key="6">
    <source>
        <dbReference type="ARBA" id="ARBA00022884"/>
    </source>
</evidence>
<keyword evidence="6" id="KW-0694">RNA-binding</keyword>
<proteinExistence type="predicted"/>